<evidence type="ECO:0000313" key="2">
    <source>
        <dbReference type="EMBL" id="OGY24580.1"/>
    </source>
</evidence>
<feature type="transmembrane region" description="Helical" evidence="1">
    <location>
        <begin position="393"/>
        <end position="410"/>
    </location>
</feature>
<feature type="transmembrane region" description="Helical" evidence="1">
    <location>
        <begin position="332"/>
        <end position="351"/>
    </location>
</feature>
<feature type="transmembrane region" description="Helical" evidence="1">
    <location>
        <begin position="116"/>
        <end position="136"/>
    </location>
</feature>
<evidence type="ECO:0000313" key="3">
    <source>
        <dbReference type="Proteomes" id="UP000176631"/>
    </source>
</evidence>
<feature type="transmembrane region" description="Helical" evidence="1">
    <location>
        <begin position="278"/>
        <end position="296"/>
    </location>
</feature>
<feature type="transmembrane region" description="Helical" evidence="1">
    <location>
        <begin position="252"/>
        <end position="271"/>
    </location>
</feature>
<dbReference type="AlphaFoldDB" id="A0A1G1WAM6"/>
<feature type="transmembrane region" description="Helical" evidence="1">
    <location>
        <begin position="371"/>
        <end position="388"/>
    </location>
</feature>
<feature type="transmembrane region" description="Helical" evidence="1">
    <location>
        <begin position="12"/>
        <end position="31"/>
    </location>
</feature>
<comment type="caution">
    <text evidence="2">The sequence shown here is derived from an EMBL/GenBank/DDBJ whole genome shotgun (WGS) entry which is preliminary data.</text>
</comment>
<name>A0A1G1WAM6_9BACT</name>
<evidence type="ECO:0000256" key="1">
    <source>
        <dbReference type="SAM" id="Phobius"/>
    </source>
</evidence>
<protein>
    <submittedName>
        <fullName evidence="2">Uncharacterized protein</fullName>
    </submittedName>
</protein>
<feature type="transmembrane region" description="Helical" evidence="1">
    <location>
        <begin position="91"/>
        <end position="110"/>
    </location>
</feature>
<proteinExistence type="predicted"/>
<feature type="transmembrane region" description="Helical" evidence="1">
    <location>
        <begin position="143"/>
        <end position="162"/>
    </location>
</feature>
<keyword evidence="1" id="KW-0812">Transmembrane</keyword>
<keyword evidence="1" id="KW-1133">Transmembrane helix</keyword>
<reference evidence="2 3" key="1">
    <citation type="journal article" date="2016" name="Nat. Commun.">
        <title>Thousands of microbial genomes shed light on interconnected biogeochemical processes in an aquifer system.</title>
        <authorList>
            <person name="Anantharaman K."/>
            <person name="Brown C.T."/>
            <person name="Hug L.A."/>
            <person name="Sharon I."/>
            <person name="Castelle C.J."/>
            <person name="Probst A.J."/>
            <person name="Thomas B.C."/>
            <person name="Singh A."/>
            <person name="Wilkins M.J."/>
            <person name="Karaoz U."/>
            <person name="Brodie E.L."/>
            <person name="Williams K.H."/>
            <person name="Hubbard S.S."/>
            <person name="Banfield J.F."/>
        </authorList>
    </citation>
    <scope>NUCLEOTIDE SEQUENCE [LARGE SCALE GENOMIC DNA]</scope>
</reference>
<dbReference type="Proteomes" id="UP000176631">
    <property type="component" value="Unassembled WGS sequence"/>
</dbReference>
<sequence length="527" mass="61141">MKKILRVQPTTLIFAFILLTFFYFALSHLRFPLIMDEIEYPLVGKAVSETFKAFYYRGEYLPSNLGLWHTPLYTVLLGVYFKFVPFLTSTARFFGVLTYGLSALLFYFWYKKHWGSPNLLPFSLLLLPYVVFSSLLPDIDTQLLPLMATLSLILLVTNKAWIGITLSFLSKLSFGPIISVSFLVSNYRELFSQKFKSLLILFLGVAVFLILWPFLNGLLGGSIKSNLDYLSHSTAKPELTFSYLYTTFRENLPIVLLWLNPLLIIGAFLSFTKNRYQTFSLTAAFLFLFLYVFIFRSYPFGYVKYLPTVLFFFIFSLTFYFNQYKKIFPQIYIYFIVIFLFALLVSFSNKWGDPIFYAYYIKGFATVIKSYYLNPLFGLIIIFPLLFLKQKRLYLIVGILAVVLASGLRVDVEADTNKSVTYYYGETNMNGLLVYIKEQNPKVIIAPKDVGFNSKVKYVELSPEILSSEMVLKDTAKKFGAEYLVSRNNDYYAVKNWSVRNATILQKEATINNFEVYKIVNFESRLR</sequence>
<feature type="transmembrane region" description="Helical" evidence="1">
    <location>
        <begin position="302"/>
        <end position="320"/>
    </location>
</feature>
<feature type="transmembrane region" description="Helical" evidence="1">
    <location>
        <begin position="197"/>
        <end position="215"/>
    </location>
</feature>
<accession>A0A1G1WAM6</accession>
<gene>
    <name evidence="2" type="ORF">A2172_03800</name>
</gene>
<dbReference type="EMBL" id="MHCP01000004">
    <property type="protein sequence ID" value="OGY24580.1"/>
    <property type="molecule type" value="Genomic_DNA"/>
</dbReference>
<organism evidence="2 3">
    <name type="scientific">Candidatus Woykebacteria bacterium RBG_13_40_15</name>
    <dbReference type="NCBI Taxonomy" id="1802593"/>
    <lineage>
        <taxon>Bacteria</taxon>
        <taxon>Candidatus Woykeibacteriota</taxon>
    </lineage>
</organism>
<keyword evidence="1" id="KW-0472">Membrane</keyword>
<feature type="transmembrane region" description="Helical" evidence="1">
    <location>
        <begin position="65"/>
        <end position="84"/>
    </location>
</feature>